<protein>
    <recommendedName>
        <fullName evidence="3 7">Chorismate synthase</fullName>
        <shortName evidence="7">CS</shortName>
        <ecNumber evidence="3 7">4.2.3.5</ecNumber>
    </recommendedName>
    <alternativeName>
        <fullName evidence="7">5-enolpyruvylshikimate-3-phosphate phospholyase</fullName>
    </alternativeName>
</protein>
<evidence type="ECO:0000256" key="3">
    <source>
        <dbReference type="ARBA" id="ARBA00013036"/>
    </source>
</evidence>
<dbReference type="UniPathway" id="UPA00053">
    <property type="reaction ID" value="UER00090"/>
</dbReference>
<evidence type="ECO:0000256" key="4">
    <source>
        <dbReference type="ARBA" id="ARBA00022605"/>
    </source>
</evidence>
<dbReference type="GO" id="GO:0010181">
    <property type="term" value="F:FMN binding"/>
    <property type="evidence" value="ECO:0007669"/>
    <property type="project" value="TreeGrafter"/>
</dbReference>
<comment type="subunit">
    <text evidence="7">Homotetramer.</text>
</comment>
<evidence type="ECO:0000256" key="7">
    <source>
        <dbReference type="HAMAP-Rule" id="MF_00300"/>
    </source>
</evidence>
<keyword evidence="10" id="KW-1185">Reference proteome</keyword>
<dbReference type="Pfam" id="PF01264">
    <property type="entry name" value="Chorismate_synt"/>
    <property type="match status" value="1"/>
</dbReference>
<dbReference type="CDD" id="cd07304">
    <property type="entry name" value="Chorismate_synthase"/>
    <property type="match status" value="1"/>
</dbReference>
<dbReference type="eggNOG" id="COG0082">
    <property type="taxonomic scope" value="Bacteria"/>
</dbReference>
<dbReference type="EMBL" id="CP003537">
    <property type="protein sequence ID" value="AGH94698.1"/>
    <property type="molecule type" value="Genomic_DNA"/>
</dbReference>
<sequence length="340" mass="37058">MSANSFGQIFKMISFGESHGVALGVVIEGCPAGVVFDQDLLVRNMQRRRPGQSSVTTARNEADAPEVVSGVFDGKTLGTPICILVRNADQRSQDYESIQHSPRIGHADDTWKTKFQHVDHRGGGRSSGRETLARVLAGSVAQMLCQQLLPQLQVKSFSSQIAHLQLTENAEQIWKVNVDEYITRLPHEKLNNEAVQLLESAKVAGESYGGTVRTFVKNVPAGLGQPVFHKFKSDLASAMLSIGATTSFEFGAGHEAVRSKGTEFHQDLQSAVYGGIRGGLTTGEPLDFSVGFKPTSSIKDTAKKGRHDPCIVPRAVPVVEAMTWLVLADHVLWSRLDRIR</sequence>
<dbReference type="InterPro" id="IPR035904">
    <property type="entry name" value="Chorismate_synth_AroC_sf"/>
</dbReference>
<dbReference type="PROSITE" id="PS00788">
    <property type="entry name" value="CHORISMATE_SYNTHASE_2"/>
    <property type="match status" value="1"/>
</dbReference>
<comment type="cofactor">
    <cofactor evidence="7 8">
        <name>FMNH2</name>
        <dbReference type="ChEBI" id="CHEBI:57618"/>
    </cofactor>
    <text evidence="7 8">Reduced FMN (FMNH(2)).</text>
</comment>
<dbReference type="PROSITE" id="PS00787">
    <property type="entry name" value="CHORISMATE_SYNTHASE_1"/>
    <property type="match status" value="1"/>
</dbReference>
<feature type="binding site" evidence="7">
    <location>
        <position position="48"/>
    </location>
    <ligand>
        <name>NADP(+)</name>
        <dbReference type="ChEBI" id="CHEBI:58349"/>
    </ligand>
</feature>
<comment type="function">
    <text evidence="7">Catalyzes the anti-1,4-elimination of the C-3 phosphate and the C-6 proR hydrogen from 5-enolpyruvylshikimate-3-phosphate (EPSP) to yield chorismate, which is the branch point compound that serves as the starting substrate for the three terminal pathways of aromatic amino acid biosynthesis. This reaction introduces a second double bond into the aromatic ring system.</text>
</comment>
<proteinExistence type="inferred from homology"/>
<dbReference type="PANTHER" id="PTHR21085:SF0">
    <property type="entry name" value="CHORISMATE SYNTHASE"/>
    <property type="match status" value="1"/>
</dbReference>
<evidence type="ECO:0000256" key="5">
    <source>
        <dbReference type="ARBA" id="ARBA00023141"/>
    </source>
</evidence>
<dbReference type="EC" id="4.2.3.5" evidence="3 7"/>
<feature type="binding site" evidence="7">
    <location>
        <begin position="125"/>
        <end position="127"/>
    </location>
    <ligand>
        <name>FMN</name>
        <dbReference type="ChEBI" id="CHEBI:58210"/>
    </ligand>
</feature>
<dbReference type="PROSITE" id="PS00789">
    <property type="entry name" value="CHORISMATE_SYNTHASE_3"/>
    <property type="match status" value="1"/>
</dbReference>
<keyword evidence="7" id="KW-0274">FAD</keyword>
<dbReference type="SUPFAM" id="SSF103263">
    <property type="entry name" value="Chorismate synthase, AroC"/>
    <property type="match status" value="1"/>
</dbReference>
<evidence type="ECO:0000256" key="1">
    <source>
        <dbReference type="ARBA" id="ARBA00005044"/>
    </source>
</evidence>
<dbReference type="PIRSF" id="PIRSF001456">
    <property type="entry name" value="Chorismate_synth"/>
    <property type="match status" value="1"/>
</dbReference>
<accession>M4V675</accession>
<dbReference type="OrthoDB" id="5289708at2"/>
<keyword evidence="5 7" id="KW-0057">Aromatic amino acid biosynthesis</keyword>
<evidence type="ECO:0000256" key="8">
    <source>
        <dbReference type="RuleBase" id="RU000605"/>
    </source>
</evidence>
<evidence type="ECO:0000256" key="2">
    <source>
        <dbReference type="ARBA" id="ARBA00008014"/>
    </source>
</evidence>
<dbReference type="RefSeq" id="WP_015469188.1">
    <property type="nucleotide sequence ID" value="NC_020813.1"/>
</dbReference>
<keyword evidence="7" id="KW-0288">FMN</keyword>
<keyword evidence="7" id="KW-0285">Flavoprotein</keyword>
<dbReference type="GO" id="GO:0008652">
    <property type="term" value="P:amino acid biosynthetic process"/>
    <property type="evidence" value="ECO:0007669"/>
    <property type="project" value="UniProtKB-KW"/>
</dbReference>
<name>M4V675_9BACT</name>
<feature type="binding site" evidence="7">
    <location>
        <position position="306"/>
    </location>
    <ligand>
        <name>FMN</name>
        <dbReference type="ChEBI" id="CHEBI:58210"/>
    </ligand>
</feature>
<comment type="caution">
    <text evidence="7">Lacks conserved residue(s) required for the propagation of feature annotation.</text>
</comment>
<keyword evidence="7" id="KW-0521">NADP</keyword>
<dbReference type="HOGENOM" id="CLU_034547_0_0_7"/>
<dbReference type="Gene3D" id="3.60.150.10">
    <property type="entry name" value="Chorismate synthase AroC"/>
    <property type="match status" value="1"/>
</dbReference>
<dbReference type="STRING" id="1184267.A11Q_478"/>
<evidence type="ECO:0000256" key="6">
    <source>
        <dbReference type="ARBA" id="ARBA00023239"/>
    </source>
</evidence>
<reference evidence="9 10" key="1">
    <citation type="journal article" date="2013" name="ISME J.">
        <title>By their genes ye shall know them: genomic signatures of predatory bacteria.</title>
        <authorList>
            <person name="Pasternak Z."/>
            <person name="Pietrokovski S."/>
            <person name="Rotem O."/>
            <person name="Gophna U."/>
            <person name="Lurie-Weinberger M.N."/>
            <person name="Jurkevitch E."/>
        </authorList>
    </citation>
    <scope>NUCLEOTIDE SEQUENCE [LARGE SCALE GENOMIC DNA]</scope>
    <source>
        <strain evidence="9 10">JSS</strain>
    </source>
</reference>
<keyword evidence="6 7" id="KW-0456">Lyase</keyword>
<gene>
    <name evidence="7" type="primary">aroC</name>
    <name evidence="9" type="ORF">A11Q_478</name>
</gene>
<dbReference type="AlphaFoldDB" id="M4V675"/>
<dbReference type="GO" id="GO:0009423">
    <property type="term" value="P:chorismate biosynthetic process"/>
    <property type="evidence" value="ECO:0007669"/>
    <property type="project" value="UniProtKB-UniRule"/>
</dbReference>
<dbReference type="InterPro" id="IPR000453">
    <property type="entry name" value="Chorismate_synth"/>
</dbReference>
<dbReference type="KEGG" id="bex:A11Q_478"/>
<comment type="pathway">
    <text evidence="1 7 8">Metabolic intermediate biosynthesis; chorismate biosynthesis; chorismate from D-erythrose 4-phosphate and phosphoenolpyruvate: step 7/7.</text>
</comment>
<feature type="binding site" evidence="7">
    <location>
        <begin position="293"/>
        <end position="297"/>
    </location>
    <ligand>
        <name>FMN</name>
        <dbReference type="ChEBI" id="CHEBI:58210"/>
    </ligand>
</feature>
<evidence type="ECO:0000313" key="10">
    <source>
        <dbReference type="Proteomes" id="UP000012040"/>
    </source>
</evidence>
<evidence type="ECO:0000313" key="9">
    <source>
        <dbReference type="EMBL" id="AGH94698.1"/>
    </source>
</evidence>
<dbReference type="InterPro" id="IPR020541">
    <property type="entry name" value="Chorismate_synthase_CS"/>
</dbReference>
<dbReference type="GO" id="GO:0009073">
    <property type="term" value="P:aromatic amino acid family biosynthetic process"/>
    <property type="evidence" value="ECO:0007669"/>
    <property type="project" value="UniProtKB-KW"/>
</dbReference>
<keyword evidence="4 7" id="KW-0028">Amino-acid biosynthesis</keyword>
<dbReference type="Proteomes" id="UP000012040">
    <property type="component" value="Chromosome"/>
</dbReference>
<feature type="binding site" evidence="7">
    <location>
        <position position="278"/>
    </location>
    <ligand>
        <name>FMN</name>
        <dbReference type="ChEBI" id="CHEBI:58210"/>
    </ligand>
</feature>
<comment type="catalytic activity">
    <reaction evidence="7 8">
        <text>5-O-(1-carboxyvinyl)-3-phosphoshikimate = chorismate + phosphate</text>
        <dbReference type="Rhea" id="RHEA:21020"/>
        <dbReference type="ChEBI" id="CHEBI:29748"/>
        <dbReference type="ChEBI" id="CHEBI:43474"/>
        <dbReference type="ChEBI" id="CHEBI:57701"/>
        <dbReference type="EC" id="4.2.3.5"/>
    </reaction>
</comment>
<dbReference type="GO" id="GO:0005829">
    <property type="term" value="C:cytosol"/>
    <property type="evidence" value="ECO:0007669"/>
    <property type="project" value="TreeGrafter"/>
</dbReference>
<dbReference type="PANTHER" id="PTHR21085">
    <property type="entry name" value="CHORISMATE SYNTHASE"/>
    <property type="match status" value="1"/>
</dbReference>
<dbReference type="NCBIfam" id="NF003793">
    <property type="entry name" value="PRK05382.1"/>
    <property type="match status" value="1"/>
</dbReference>
<dbReference type="HAMAP" id="MF_00300">
    <property type="entry name" value="Chorismate_synth"/>
    <property type="match status" value="1"/>
</dbReference>
<comment type="similarity">
    <text evidence="2 7 8">Belongs to the chorismate synthase family.</text>
</comment>
<dbReference type="PATRIC" id="fig|1184267.3.peg.486"/>
<dbReference type="GO" id="GO:0004107">
    <property type="term" value="F:chorismate synthase activity"/>
    <property type="evidence" value="ECO:0007669"/>
    <property type="project" value="UniProtKB-UniRule"/>
</dbReference>
<organism evidence="9 10">
    <name type="scientific">Pseudobdellovibrio exovorus JSS</name>
    <dbReference type="NCBI Taxonomy" id="1184267"/>
    <lineage>
        <taxon>Bacteria</taxon>
        <taxon>Pseudomonadati</taxon>
        <taxon>Bdellovibrionota</taxon>
        <taxon>Bdellovibrionia</taxon>
        <taxon>Bdellovibrionales</taxon>
        <taxon>Pseudobdellovibrionaceae</taxon>
        <taxon>Pseudobdellovibrio</taxon>
    </lineage>
</organism>
<dbReference type="NCBIfam" id="TIGR00033">
    <property type="entry name" value="aroC"/>
    <property type="match status" value="1"/>
</dbReference>